<dbReference type="GO" id="GO:0005886">
    <property type="term" value="C:plasma membrane"/>
    <property type="evidence" value="ECO:0007669"/>
    <property type="project" value="TreeGrafter"/>
</dbReference>
<comment type="similarity">
    <text evidence="8 9">Belongs to the ephrin family.</text>
</comment>
<dbReference type="PANTHER" id="PTHR11304:SF29">
    <property type="entry name" value="EPHRIN"/>
    <property type="match status" value="1"/>
</dbReference>
<dbReference type="SUPFAM" id="SSF49503">
    <property type="entry name" value="Cupredoxins"/>
    <property type="match status" value="1"/>
</dbReference>
<dbReference type="RefSeq" id="XP_032824667.1">
    <property type="nucleotide sequence ID" value="XM_032968776.1"/>
</dbReference>
<keyword evidence="6" id="KW-0325">Glycoprotein</keyword>
<evidence type="ECO:0000256" key="8">
    <source>
        <dbReference type="PROSITE-ProRule" id="PRU00884"/>
    </source>
</evidence>
<evidence type="ECO:0000313" key="13">
    <source>
        <dbReference type="Proteomes" id="UP001318040"/>
    </source>
</evidence>
<dbReference type="InterPro" id="IPR031328">
    <property type="entry name" value="Ephrin"/>
</dbReference>
<evidence type="ECO:0000313" key="14">
    <source>
        <dbReference type="RefSeq" id="XP_032824667.1"/>
    </source>
</evidence>
<dbReference type="Proteomes" id="UP001318040">
    <property type="component" value="Chromosome 40"/>
</dbReference>
<dbReference type="InterPro" id="IPR008972">
    <property type="entry name" value="Cupredoxin"/>
</dbReference>
<evidence type="ECO:0000256" key="2">
    <source>
        <dbReference type="ARBA" id="ARBA00022622"/>
    </source>
</evidence>
<evidence type="ECO:0000256" key="4">
    <source>
        <dbReference type="ARBA" id="ARBA00023136"/>
    </source>
</evidence>
<accession>A0AAJ7TV70</accession>
<keyword evidence="5" id="KW-1015">Disulfide bond</keyword>
<sequence length="241" mass="25484">MPLPPPLPPLLLLLLCGVGRGSSARFAVYWNSSNHRLLTGDYTLTVHIDDYMDVYCPHSTAPELEGPESGGSLAGGPTPPPPPPAERPVLHMVDAVGFARCEHSRGAVRWRCGRPLQRPPHHRDHGAPLRFAEKFQRFTPFSLGFEFAPGQDYYYISTPLLKGDSRCYRLKVHVCCGPGDTTANPTRSHRTASEGPAQADEPRVAAAVGTGAAGAAAPRGGGPALGLAGAAAAALLASRLL</sequence>
<dbReference type="GeneID" id="116950751"/>
<keyword evidence="4 9" id="KW-0472">Membrane</keyword>
<feature type="compositionally biased region" description="Pro residues" evidence="10">
    <location>
        <begin position="77"/>
        <end position="86"/>
    </location>
</feature>
<evidence type="ECO:0000256" key="5">
    <source>
        <dbReference type="ARBA" id="ARBA00023157"/>
    </source>
</evidence>
<feature type="chain" id="PRO_5042488491" evidence="11">
    <location>
        <begin position="24"/>
        <end position="241"/>
    </location>
</feature>
<keyword evidence="2" id="KW-0336">GPI-anchor</keyword>
<feature type="region of interest" description="Disordered" evidence="10">
    <location>
        <begin position="63"/>
        <end position="87"/>
    </location>
</feature>
<keyword evidence="13" id="KW-1185">Reference proteome</keyword>
<dbReference type="PRINTS" id="PR01347">
    <property type="entry name" value="EPHRIN"/>
</dbReference>
<evidence type="ECO:0000256" key="9">
    <source>
        <dbReference type="RuleBase" id="RU004375"/>
    </source>
</evidence>
<gene>
    <name evidence="14" type="primary">LOC116950751</name>
</gene>
<evidence type="ECO:0000256" key="11">
    <source>
        <dbReference type="SAM" id="SignalP"/>
    </source>
</evidence>
<evidence type="ECO:0000259" key="12">
    <source>
        <dbReference type="PROSITE" id="PS51551"/>
    </source>
</evidence>
<feature type="region of interest" description="Disordered" evidence="10">
    <location>
        <begin position="179"/>
        <end position="203"/>
    </location>
</feature>
<dbReference type="GO" id="GO:0046875">
    <property type="term" value="F:ephrin receptor binding"/>
    <property type="evidence" value="ECO:0007669"/>
    <property type="project" value="InterPro"/>
</dbReference>
<dbReference type="AlphaFoldDB" id="A0AAJ7TV70"/>
<dbReference type="PROSITE" id="PS51551">
    <property type="entry name" value="EPHRIN_RBD_2"/>
    <property type="match status" value="1"/>
</dbReference>
<dbReference type="InterPro" id="IPR001799">
    <property type="entry name" value="Ephrin_RBD"/>
</dbReference>
<comment type="subcellular location">
    <subcellularLocation>
        <location evidence="1">Membrane</location>
        <topology evidence="1">Lipid-anchor</topology>
        <topology evidence="1">GPI-anchor</topology>
    </subcellularLocation>
</comment>
<dbReference type="PANTHER" id="PTHR11304">
    <property type="entry name" value="EPHRIN"/>
    <property type="match status" value="1"/>
</dbReference>
<dbReference type="Gene3D" id="2.60.40.420">
    <property type="entry name" value="Cupredoxins - blue copper proteins"/>
    <property type="match status" value="1"/>
</dbReference>
<dbReference type="InterPro" id="IPR034252">
    <property type="entry name" value="Ephrin-A_Ecto"/>
</dbReference>
<feature type="domain" description="Ephrin RBD" evidence="12">
    <location>
        <begin position="23"/>
        <end position="178"/>
    </location>
</feature>
<dbReference type="GO" id="GO:0007411">
    <property type="term" value="P:axon guidance"/>
    <property type="evidence" value="ECO:0007669"/>
    <property type="project" value="TreeGrafter"/>
</dbReference>
<keyword evidence="7" id="KW-0449">Lipoprotein</keyword>
<dbReference type="KEGG" id="pmrn:116950751"/>
<name>A0AAJ7TV70_PETMA</name>
<dbReference type="Pfam" id="PF00812">
    <property type="entry name" value="Ephrin"/>
    <property type="match status" value="1"/>
</dbReference>
<dbReference type="GO" id="GO:0098552">
    <property type="term" value="C:side of membrane"/>
    <property type="evidence" value="ECO:0007669"/>
    <property type="project" value="UniProtKB-KW"/>
</dbReference>
<evidence type="ECO:0000256" key="6">
    <source>
        <dbReference type="ARBA" id="ARBA00023180"/>
    </source>
</evidence>
<reference evidence="14" key="1">
    <citation type="submission" date="2025-08" db="UniProtKB">
        <authorList>
            <consortium name="RefSeq"/>
        </authorList>
    </citation>
    <scope>IDENTIFICATION</scope>
    <source>
        <tissue evidence="14">Sperm</tissue>
    </source>
</reference>
<feature type="signal peptide" evidence="11">
    <location>
        <begin position="1"/>
        <end position="23"/>
    </location>
</feature>
<evidence type="ECO:0000256" key="3">
    <source>
        <dbReference type="ARBA" id="ARBA00022729"/>
    </source>
</evidence>
<evidence type="ECO:0000256" key="10">
    <source>
        <dbReference type="SAM" id="MobiDB-lite"/>
    </source>
</evidence>
<dbReference type="GO" id="GO:0048013">
    <property type="term" value="P:ephrin receptor signaling pathway"/>
    <property type="evidence" value="ECO:0007669"/>
    <property type="project" value="InterPro"/>
</dbReference>
<organism evidence="13 14">
    <name type="scientific">Petromyzon marinus</name>
    <name type="common">Sea lamprey</name>
    <dbReference type="NCBI Taxonomy" id="7757"/>
    <lineage>
        <taxon>Eukaryota</taxon>
        <taxon>Metazoa</taxon>
        <taxon>Chordata</taxon>
        <taxon>Craniata</taxon>
        <taxon>Vertebrata</taxon>
        <taxon>Cyclostomata</taxon>
        <taxon>Hyperoartia</taxon>
        <taxon>Petromyzontiformes</taxon>
        <taxon>Petromyzontidae</taxon>
        <taxon>Petromyzon</taxon>
    </lineage>
</organism>
<protein>
    <submittedName>
        <fullName evidence="14">Ephrin-A2-like</fullName>
    </submittedName>
</protein>
<proteinExistence type="inferred from homology"/>
<evidence type="ECO:0000256" key="7">
    <source>
        <dbReference type="ARBA" id="ARBA00023288"/>
    </source>
</evidence>
<comment type="caution">
    <text evidence="8">Lacks conserved residue(s) required for the propagation of feature annotation.</text>
</comment>
<keyword evidence="3 11" id="KW-0732">Signal</keyword>
<evidence type="ECO:0000256" key="1">
    <source>
        <dbReference type="ARBA" id="ARBA00004589"/>
    </source>
</evidence>
<dbReference type="CDD" id="cd10425">
    <property type="entry name" value="Ephrin-A_Ectodomain"/>
    <property type="match status" value="1"/>
</dbReference>